<organism evidence="1 2">
    <name type="scientific">Mycolicibacterium hodleri</name>
    <dbReference type="NCBI Taxonomy" id="49897"/>
    <lineage>
        <taxon>Bacteria</taxon>
        <taxon>Bacillati</taxon>
        <taxon>Actinomycetota</taxon>
        <taxon>Actinomycetes</taxon>
        <taxon>Mycobacteriales</taxon>
        <taxon>Mycobacteriaceae</taxon>
        <taxon>Mycolicibacterium</taxon>
    </lineage>
</organism>
<proteinExistence type="predicted"/>
<evidence type="ECO:0000313" key="1">
    <source>
        <dbReference type="EMBL" id="TQR85944.1"/>
    </source>
</evidence>
<gene>
    <name evidence="1" type="ORF">D8S82_14290</name>
</gene>
<keyword evidence="2" id="KW-1185">Reference proteome</keyword>
<evidence type="ECO:0000313" key="2">
    <source>
        <dbReference type="Proteomes" id="UP000315759"/>
    </source>
</evidence>
<dbReference type="EMBL" id="VIFX01000016">
    <property type="protein sequence ID" value="TQR85944.1"/>
    <property type="molecule type" value="Genomic_DNA"/>
</dbReference>
<reference evidence="1 2" key="1">
    <citation type="submission" date="2018-10" db="EMBL/GenBank/DDBJ databases">
        <title>Draft genome of Mycobacterium hodleri strain B.</title>
        <authorList>
            <person name="Amande T.J."/>
            <person name="Mcgenity T.J."/>
        </authorList>
    </citation>
    <scope>NUCLEOTIDE SEQUENCE [LARGE SCALE GENOMIC DNA]</scope>
    <source>
        <strain evidence="1 2">B</strain>
    </source>
</reference>
<dbReference type="Proteomes" id="UP000315759">
    <property type="component" value="Unassembled WGS sequence"/>
</dbReference>
<name>A0A544W116_9MYCO</name>
<protein>
    <submittedName>
        <fullName evidence="1">Uncharacterized protein</fullName>
    </submittedName>
</protein>
<accession>A0A544W116</accession>
<dbReference type="Gene3D" id="2.60.120.620">
    <property type="entry name" value="q2cbj1_9rhob like domain"/>
    <property type="match status" value="1"/>
</dbReference>
<dbReference type="RefSeq" id="WP_142552718.1">
    <property type="nucleotide sequence ID" value="NZ_VIFX01000016.1"/>
</dbReference>
<comment type="caution">
    <text evidence="1">The sequence shown here is derived from an EMBL/GenBank/DDBJ whole genome shotgun (WGS) entry which is preliminary data.</text>
</comment>
<sequence>MTLLPLAPVADVDLAPAGPAHAARVLVPRIVSAVARRAAFLRRAATRMPLVSQVSDRRYQRRLTKHASQLPLPSAGQLKVLVALNDAGVAVRPADLPAEVVDSADRLVELLRRKNVDEPCVKATPRELAVDPTLFTWGLSDHLLDLAECHIGLPVRYLGMEVKRELVQSAAGRNHEVVRRWHLDHEDRRIFKVIVYLSDVDAGAGPFGYIHQAHSATIRGSRGLDLRGVPDDEMHDVVPRHQWAQVTGPRMTSVLVDTGQVFHRVFPPTETERYSVTFAYSSRSPYYAYSRLMLPRRAIEQVRERLSPRQWDALCVGRTRRSRAA</sequence>
<dbReference type="SUPFAM" id="SSF51197">
    <property type="entry name" value="Clavaminate synthase-like"/>
    <property type="match status" value="1"/>
</dbReference>
<dbReference type="AlphaFoldDB" id="A0A544W116"/>